<evidence type="ECO:0000256" key="1">
    <source>
        <dbReference type="ARBA" id="ARBA00005290"/>
    </source>
</evidence>
<dbReference type="InterPro" id="IPR027417">
    <property type="entry name" value="P-loop_NTPase"/>
</dbReference>
<dbReference type="InterPro" id="IPR004130">
    <property type="entry name" value="Gpn"/>
</dbReference>
<evidence type="ECO:0000256" key="2">
    <source>
        <dbReference type="ARBA" id="ARBA00022741"/>
    </source>
</evidence>
<organism evidence="5">
    <name type="scientific">Timema shepardi</name>
    <name type="common">Walking stick</name>
    <dbReference type="NCBI Taxonomy" id="629360"/>
    <lineage>
        <taxon>Eukaryota</taxon>
        <taxon>Metazoa</taxon>
        <taxon>Ecdysozoa</taxon>
        <taxon>Arthropoda</taxon>
        <taxon>Hexapoda</taxon>
        <taxon>Insecta</taxon>
        <taxon>Pterygota</taxon>
        <taxon>Neoptera</taxon>
        <taxon>Polyneoptera</taxon>
        <taxon>Phasmatodea</taxon>
        <taxon>Timematodea</taxon>
        <taxon>Timematoidea</taxon>
        <taxon>Timematidae</taxon>
        <taxon>Timema</taxon>
    </lineage>
</organism>
<dbReference type="Pfam" id="PF03029">
    <property type="entry name" value="ATP_bind_1"/>
    <property type="match status" value="1"/>
</dbReference>
<keyword evidence="3" id="KW-0378">Hydrolase</keyword>
<dbReference type="EMBL" id="OC000498">
    <property type="protein sequence ID" value="CAD7257499.1"/>
    <property type="molecule type" value="Genomic_DNA"/>
</dbReference>
<dbReference type="Gene3D" id="3.40.50.300">
    <property type="entry name" value="P-loop containing nucleotide triphosphate hydrolases"/>
    <property type="match status" value="1"/>
</dbReference>
<evidence type="ECO:0008006" key="6">
    <source>
        <dbReference type="Google" id="ProtNLM"/>
    </source>
</evidence>
<keyword evidence="4" id="KW-0342">GTP-binding</keyword>
<accession>A0A7R9FWX1</accession>
<keyword evidence="2" id="KW-0547">Nucleotide-binding</keyword>
<reference evidence="5" key="1">
    <citation type="submission" date="2020-11" db="EMBL/GenBank/DDBJ databases">
        <authorList>
            <person name="Tran Van P."/>
        </authorList>
    </citation>
    <scope>NUCLEOTIDE SEQUENCE</scope>
</reference>
<dbReference type="AlphaFoldDB" id="A0A7R9FWX1"/>
<protein>
    <recommendedName>
        <fullName evidence="6">GPN-loop GTPase 2</fullName>
    </recommendedName>
</protein>
<sequence length="69" mass="7236">MSHQSPTLPLVFGNYGEQVVEGSTQAAMTSVFGQLVVGPPGSGKTTYCHVIGEYLKSIGRKVAIVNIGK</sequence>
<gene>
    <name evidence="5" type="ORF">TSIB3V08_LOCUS1757</name>
</gene>
<proteinExistence type="inferred from homology"/>
<dbReference type="SUPFAM" id="SSF52540">
    <property type="entry name" value="P-loop containing nucleoside triphosphate hydrolases"/>
    <property type="match status" value="1"/>
</dbReference>
<dbReference type="GO" id="GO:0005525">
    <property type="term" value="F:GTP binding"/>
    <property type="evidence" value="ECO:0007669"/>
    <property type="project" value="UniProtKB-KW"/>
</dbReference>
<evidence type="ECO:0000256" key="3">
    <source>
        <dbReference type="ARBA" id="ARBA00022801"/>
    </source>
</evidence>
<comment type="similarity">
    <text evidence="1">Belongs to the GPN-loop GTPase family.</text>
</comment>
<dbReference type="GO" id="GO:0016787">
    <property type="term" value="F:hydrolase activity"/>
    <property type="evidence" value="ECO:0007669"/>
    <property type="project" value="UniProtKB-KW"/>
</dbReference>
<evidence type="ECO:0000256" key="4">
    <source>
        <dbReference type="ARBA" id="ARBA00023134"/>
    </source>
</evidence>
<evidence type="ECO:0000313" key="5">
    <source>
        <dbReference type="EMBL" id="CAD7257499.1"/>
    </source>
</evidence>
<name>A0A7R9FWX1_TIMSH</name>